<dbReference type="Proteomes" id="UP000298416">
    <property type="component" value="Unassembled WGS sequence"/>
</dbReference>
<keyword evidence="4" id="KW-0067">ATP-binding</keyword>
<dbReference type="EMBL" id="PNBA02000003">
    <property type="protein sequence ID" value="KAG6430528.1"/>
    <property type="molecule type" value="Genomic_DNA"/>
</dbReference>
<dbReference type="InterPro" id="IPR014729">
    <property type="entry name" value="Rossmann-like_a/b/a_fold"/>
</dbReference>
<evidence type="ECO:0000256" key="2">
    <source>
        <dbReference type="ARBA" id="ARBA00022695"/>
    </source>
</evidence>
<dbReference type="SUPFAM" id="SSF52402">
    <property type="entry name" value="Adenine nucleotide alpha hydrolases-like"/>
    <property type="match status" value="1"/>
</dbReference>
<organism evidence="5">
    <name type="scientific">Salvia splendens</name>
    <name type="common">Scarlet sage</name>
    <dbReference type="NCBI Taxonomy" id="180675"/>
    <lineage>
        <taxon>Eukaryota</taxon>
        <taxon>Viridiplantae</taxon>
        <taxon>Streptophyta</taxon>
        <taxon>Embryophyta</taxon>
        <taxon>Tracheophyta</taxon>
        <taxon>Spermatophyta</taxon>
        <taxon>Magnoliopsida</taxon>
        <taxon>eudicotyledons</taxon>
        <taxon>Gunneridae</taxon>
        <taxon>Pentapetalae</taxon>
        <taxon>asterids</taxon>
        <taxon>lamiids</taxon>
        <taxon>Lamiales</taxon>
        <taxon>Lamiaceae</taxon>
        <taxon>Nepetoideae</taxon>
        <taxon>Mentheae</taxon>
        <taxon>Salviinae</taxon>
        <taxon>Salvia</taxon>
        <taxon>Salvia subgen. Calosphace</taxon>
        <taxon>core Calosphace</taxon>
    </lineage>
</organism>
<dbReference type="PANTHER" id="PTHR23293">
    <property type="entry name" value="FAD SYNTHETASE-RELATED FMN ADENYLYLTRANSFERASE"/>
    <property type="match status" value="1"/>
</dbReference>
<keyword evidence="6" id="KW-1185">Reference proteome</keyword>
<reference evidence="5" key="2">
    <citation type="submission" date="2020-08" db="EMBL/GenBank/DDBJ databases">
        <title>Plant Genome Project.</title>
        <authorList>
            <person name="Zhang R.-G."/>
        </authorList>
    </citation>
    <scope>NUCLEOTIDE SEQUENCE</scope>
    <source>
        <strain evidence="5">Huo1</strain>
        <tissue evidence="5">Leaf</tissue>
    </source>
</reference>
<accession>A0A8X9A6S9</accession>
<protein>
    <recommendedName>
        <fullName evidence="7">FAD synthetase</fullName>
    </recommendedName>
</protein>
<dbReference type="GO" id="GO:0003919">
    <property type="term" value="F:FMN adenylyltransferase activity"/>
    <property type="evidence" value="ECO:0007669"/>
    <property type="project" value="TreeGrafter"/>
</dbReference>
<dbReference type="Gene3D" id="3.40.50.620">
    <property type="entry name" value="HUPs"/>
    <property type="match status" value="1"/>
</dbReference>
<dbReference type="GO" id="GO:0006747">
    <property type="term" value="P:FAD biosynthetic process"/>
    <property type="evidence" value="ECO:0007669"/>
    <property type="project" value="TreeGrafter"/>
</dbReference>
<comment type="caution">
    <text evidence="5">The sequence shown here is derived from an EMBL/GenBank/DDBJ whole genome shotgun (WGS) entry which is preliminary data.</text>
</comment>
<proteinExistence type="predicted"/>
<name>A0A8X9A6S9_SALSN</name>
<sequence length="162" mass="18906">MFLSPPIYPLHWMWKIGFDDVLLNFHFYNFCKVVQSYKSEMEIDRRLKIKYNNAIYVIQRALTLYSYALPFPMILHITILSFQLSPSRFNTEYFIDSVEEVALSFNGGKDSTVLLHHLRAGRNLSFGDHGDAETTLPIRTIYFESPTVFPEINSFTYETASI</sequence>
<evidence type="ECO:0000256" key="4">
    <source>
        <dbReference type="ARBA" id="ARBA00022840"/>
    </source>
</evidence>
<evidence type="ECO:0008006" key="7">
    <source>
        <dbReference type="Google" id="ProtNLM"/>
    </source>
</evidence>
<dbReference type="PANTHER" id="PTHR23293:SF9">
    <property type="entry name" value="FAD SYNTHASE"/>
    <property type="match status" value="1"/>
</dbReference>
<evidence type="ECO:0000256" key="3">
    <source>
        <dbReference type="ARBA" id="ARBA00022741"/>
    </source>
</evidence>
<gene>
    <name evidence="5" type="ORF">SASPL_108598</name>
</gene>
<reference evidence="5" key="1">
    <citation type="submission" date="2018-01" db="EMBL/GenBank/DDBJ databases">
        <authorList>
            <person name="Mao J.F."/>
        </authorList>
    </citation>
    <scope>NUCLEOTIDE SEQUENCE</scope>
    <source>
        <strain evidence="5">Huo1</strain>
        <tissue evidence="5">Leaf</tissue>
    </source>
</reference>
<keyword evidence="2" id="KW-0548">Nucleotidyltransferase</keyword>
<evidence type="ECO:0000313" key="5">
    <source>
        <dbReference type="EMBL" id="KAG6430528.1"/>
    </source>
</evidence>
<evidence type="ECO:0000256" key="1">
    <source>
        <dbReference type="ARBA" id="ARBA00022679"/>
    </source>
</evidence>
<keyword evidence="1" id="KW-0808">Transferase</keyword>
<keyword evidence="3" id="KW-0547">Nucleotide-binding</keyword>
<evidence type="ECO:0000313" key="6">
    <source>
        <dbReference type="Proteomes" id="UP000298416"/>
    </source>
</evidence>
<dbReference type="AlphaFoldDB" id="A0A8X9A6S9"/>
<dbReference type="GO" id="GO:0005524">
    <property type="term" value="F:ATP binding"/>
    <property type="evidence" value="ECO:0007669"/>
    <property type="project" value="UniProtKB-KW"/>
</dbReference>